<dbReference type="CDD" id="cd07333">
    <property type="entry name" value="M48C_bepA_like"/>
    <property type="match status" value="1"/>
</dbReference>
<dbReference type="EMBL" id="UOEX01000028">
    <property type="protein sequence ID" value="VAW33297.1"/>
    <property type="molecule type" value="Genomic_DNA"/>
</dbReference>
<sequence>MNILKKPFSLFKGLLIASLITAFIIQPCLPCRAFSVGEEKKVGEKLLSMVRTQFTVIDDPDISQYINDLGRRILKVAGPQYFKYHFFVIKNNAFNAFAAPSGLIFIHSGLIEAMDNEGELVSVMAHECAHVTCRHISRQIEQNKKTSIGTAALLLAGIALGGGALSQALIGGSMAANASMRLHFSRQDEEEADRLAYKWMRAMNMNPAPMAAMLKKMYRLSAYQMANVPPYLLSHPVPKSRLAYIDDMLLSAPPHKYPPLDNFAFLRVKYRLMAKTMDSESRRVLYTRQAAQAKKPLKIFASYGLYLLNLENGDYGKAEQALNKVIKAYPNKPILKTDSGIIFYRQGRYHQALKYEQEALEANPDDAWSKYNLAKLLSRLGDSVKAEKLYRQLLVQVPEFDKLHFQLGKLLADGGRSGEGHYQLGMFFWLNGDYKNASYHLKAAEKDRTSSPQTIKKAKEELKRITAIKNYH</sequence>
<proteinExistence type="predicted"/>
<dbReference type="PROSITE" id="PS50005">
    <property type="entry name" value="TPR"/>
    <property type="match status" value="1"/>
</dbReference>
<gene>
    <name evidence="8" type="ORF">MNBD_DELTA03-848</name>
</gene>
<dbReference type="InterPro" id="IPR019734">
    <property type="entry name" value="TPR_rpt"/>
</dbReference>
<dbReference type="AlphaFoldDB" id="A0A3B0V5V1"/>
<dbReference type="InterPro" id="IPR051156">
    <property type="entry name" value="Mito/Outer_Membr_Metalloprot"/>
</dbReference>
<evidence type="ECO:0000256" key="4">
    <source>
        <dbReference type="ARBA" id="ARBA00022801"/>
    </source>
</evidence>
<keyword evidence="6" id="KW-0482">Metalloprotease</keyword>
<protein>
    <recommendedName>
        <fullName evidence="7">Peptidase M48 domain-containing protein</fullName>
    </recommendedName>
</protein>
<dbReference type="PANTHER" id="PTHR22726">
    <property type="entry name" value="METALLOENDOPEPTIDASE OMA1"/>
    <property type="match status" value="1"/>
</dbReference>
<evidence type="ECO:0000256" key="5">
    <source>
        <dbReference type="ARBA" id="ARBA00022833"/>
    </source>
</evidence>
<feature type="domain" description="Peptidase M48" evidence="7">
    <location>
        <begin position="64"/>
        <end position="247"/>
    </location>
</feature>
<keyword evidence="3" id="KW-0479">Metal-binding</keyword>
<dbReference type="InterPro" id="IPR011990">
    <property type="entry name" value="TPR-like_helical_dom_sf"/>
</dbReference>
<evidence type="ECO:0000256" key="2">
    <source>
        <dbReference type="ARBA" id="ARBA00022670"/>
    </source>
</evidence>
<evidence type="ECO:0000256" key="3">
    <source>
        <dbReference type="ARBA" id="ARBA00022723"/>
    </source>
</evidence>
<keyword evidence="5" id="KW-0862">Zinc</keyword>
<dbReference type="Gene3D" id="1.25.40.10">
    <property type="entry name" value="Tetratricopeptide repeat domain"/>
    <property type="match status" value="1"/>
</dbReference>
<evidence type="ECO:0000259" key="7">
    <source>
        <dbReference type="Pfam" id="PF01435"/>
    </source>
</evidence>
<dbReference type="Pfam" id="PF13432">
    <property type="entry name" value="TPR_16"/>
    <property type="match status" value="1"/>
</dbReference>
<keyword evidence="4" id="KW-0378">Hydrolase</keyword>
<organism evidence="8">
    <name type="scientific">hydrothermal vent metagenome</name>
    <dbReference type="NCBI Taxonomy" id="652676"/>
    <lineage>
        <taxon>unclassified sequences</taxon>
        <taxon>metagenomes</taxon>
        <taxon>ecological metagenomes</taxon>
    </lineage>
</organism>
<dbReference type="SMART" id="SM00028">
    <property type="entry name" value="TPR"/>
    <property type="match status" value="4"/>
</dbReference>
<dbReference type="PANTHER" id="PTHR22726:SF1">
    <property type="entry name" value="METALLOENDOPEPTIDASE OMA1, MITOCHONDRIAL"/>
    <property type="match status" value="1"/>
</dbReference>
<evidence type="ECO:0000256" key="1">
    <source>
        <dbReference type="ARBA" id="ARBA00001947"/>
    </source>
</evidence>
<dbReference type="GO" id="GO:0046872">
    <property type="term" value="F:metal ion binding"/>
    <property type="evidence" value="ECO:0007669"/>
    <property type="project" value="UniProtKB-KW"/>
</dbReference>
<reference evidence="8" key="1">
    <citation type="submission" date="2018-06" db="EMBL/GenBank/DDBJ databases">
        <authorList>
            <person name="Zhirakovskaya E."/>
        </authorList>
    </citation>
    <scope>NUCLEOTIDE SEQUENCE</scope>
</reference>
<dbReference type="Gene3D" id="3.30.2010.10">
    <property type="entry name" value="Metalloproteases ('zincins'), catalytic domain"/>
    <property type="match status" value="1"/>
</dbReference>
<dbReference type="Pfam" id="PF01435">
    <property type="entry name" value="Peptidase_M48"/>
    <property type="match status" value="1"/>
</dbReference>
<comment type="cofactor">
    <cofactor evidence="1">
        <name>Zn(2+)</name>
        <dbReference type="ChEBI" id="CHEBI:29105"/>
    </cofactor>
</comment>
<name>A0A3B0V5V1_9ZZZZ</name>
<keyword evidence="2" id="KW-0645">Protease</keyword>
<accession>A0A3B0V5V1</accession>
<dbReference type="GO" id="GO:0004222">
    <property type="term" value="F:metalloendopeptidase activity"/>
    <property type="evidence" value="ECO:0007669"/>
    <property type="project" value="InterPro"/>
</dbReference>
<evidence type="ECO:0000313" key="8">
    <source>
        <dbReference type="EMBL" id="VAW33297.1"/>
    </source>
</evidence>
<evidence type="ECO:0000256" key="6">
    <source>
        <dbReference type="ARBA" id="ARBA00023049"/>
    </source>
</evidence>
<dbReference type="GO" id="GO:0016020">
    <property type="term" value="C:membrane"/>
    <property type="evidence" value="ECO:0007669"/>
    <property type="project" value="TreeGrafter"/>
</dbReference>
<dbReference type="InterPro" id="IPR001915">
    <property type="entry name" value="Peptidase_M48"/>
</dbReference>
<dbReference type="SUPFAM" id="SSF48452">
    <property type="entry name" value="TPR-like"/>
    <property type="match status" value="1"/>
</dbReference>
<dbReference type="GO" id="GO:0051603">
    <property type="term" value="P:proteolysis involved in protein catabolic process"/>
    <property type="evidence" value="ECO:0007669"/>
    <property type="project" value="TreeGrafter"/>
</dbReference>